<reference evidence="2" key="1">
    <citation type="submission" date="2022-12" db="EMBL/GenBank/DDBJ databases">
        <authorList>
            <person name="Petersen C."/>
        </authorList>
    </citation>
    <scope>NUCLEOTIDE SEQUENCE</scope>
    <source>
        <strain evidence="2">IBT 17660</strain>
    </source>
</reference>
<feature type="compositionally biased region" description="Basic residues" evidence="1">
    <location>
        <begin position="1"/>
        <end position="10"/>
    </location>
</feature>
<feature type="compositionally biased region" description="Basic and acidic residues" evidence="1">
    <location>
        <begin position="11"/>
        <end position="21"/>
    </location>
</feature>
<feature type="region of interest" description="Disordered" evidence="1">
    <location>
        <begin position="1"/>
        <end position="59"/>
    </location>
</feature>
<accession>A0A9W9WER5</accession>
<name>A0A9W9WER5_9EURO</name>
<sequence length="102" mass="11177">MVCKQTKRKGNRLEKDGEKPSEQQSEESAESQQEHFLGEPISTHNGEKVGSKPLQGSSTSFLVAGQGKKDLTGIGPSFCSVYMAWRANRSNFYSEHGTVLDA</sequence>
<gene>
    <name evidence="2" type="ORF">N7530_012149</name>
</gene>
<proteinExistence type="predicted"/>
<protein>
    <submittedName>
        <fullName evidence="2">Uncharacterized protein</fullName>
    </submittedName>
</protein>
<comment type="caution">
    <text evidence="2">The sequence shown here is derived from an EMBL/GenBank/DDBJ whole genome shotgun (WGS) entry which is preliminary data.</text>
</comment>
<keyword evidence="3" id="KW-1185">Reference proteome</keyword>
<dbReference type="Proteomes" id="UP001147760">
    <property type="component" value="Unassembled WGS sequence"/>
</dbReference>
<reference evidence="2" key="2">
    <citation type="journal article" date="2023" name="IMA Fungus">
        <title>Comparative genomic study of the Penicillium genus elucidates a diverse pangenome and 15 lateral gene transfer events.</title>
        <authorList>
            <person name="Petersen C."/>
            <person name="Sorensen T."/>
            <person name="Nielsen M.R."/>
            <person name="Sondergaard T.E."/>
            <person name="Sorensen J.L."/>
            <person name="Fitzpatrick D.A."/>
            <person name="Frisvad J.C."/>
            <person name="Nielsen K.L."/>
        </authorList>
    </citation>
    <scope>NUCLEOTIDE SEQUENCE</scope>
    <source>
        <strain evidence="2">IBT 17660</strain>
    </source>
</reference>
<organism evidence="2 3">
    <name type="scientific">Penicillium desertorum</name>
    <dbReference type="NCBI Taxonomy" id="1303715"/>
    <lineage>
        <taxon>Eukaryota</taxon>
        <taxon>Fungi</taxon>
        <taxon>Dikarya</taxon>
        <taxon>Ascomycota</taxon>
        <taxon>Pezizomycotina</taxon>
        <taxon>Eurotiomycetes</taxon>
        <taxon>Eurotiomycetidae</taxon>
        <taxon>Eurotiales</taxon>
        <taxon>Aspergillaceae</taxon>
        <taxon>Penicillium</taxon>
    </lineage>
</organism>
<dbReference type="AlphaFoldDB" id="A0A9W9WER5"/>
<dbReference type="EMBL" id="JAPWDO010000009">
    <property type="protein sequence ID" value="KAJ5456875.1"/>
    <property type="molecule type" value="Genomic_DNA"/>
</dbReference>
<evidence type="ECO:0000256" key="1">
    <source>
        <dbReference type="SAM" id="MobiDB-lite"/>
    </source>
</evidence>
<evidence type="ECO:0000313" key="2">
    <source>
        <dbReference type="EMBL" id="KAJ5456875.1"/>
    </source>
</evidence>
<evidence type="ECO:0000313" key="3">
    <source>
        <dbReference type="Proteomes" id="UP001147760"/>
    </source>
</evidence>